<dbReference type="InterPro" id="IPR028082">
    <property type="entry name" value="Peripla_BP_I"/>
</dbReference>
<evidence type="ECO:0000256" key="1">
    <source>
        <dbReference type="ARBA" id="ARBA00023015"/>
    </source>
</evidence>
<evidence type="ECO:0000256" key="3">
    <source>
        <dbReference type="ARBA" id="ARBA00023163"/>
    </source>
</evidence>
<evidence type="ECO:0000313" key="5">
    <source>
        <dbReference type="EMBL" id="NVN39196.1"/>
    </source>
</evidence>
<name>A0A850PA47_9PROT</name>
<organism evidence="5 6">
    <name type="scientific">Ameyamaea chiangmaiensis</name>
    <dbReference type="NCBI Taxonomy" id="442969"/>
    <lineage>
        <taxon>Bacteria</taxon>
        <taxon>Pseudomonadati</taxon>
        <taxon>Pseudomonadota</taxon>
        <taxon>Alphaproteobacteria</taxon>
        <taxon>Acetobacterales</taxon>
        <taxon>Acetobacteraceae</taxon>
        <taxon>Ameyamaea</taxon>
    </lineage>
</organism>
<dbReference type="PANTHER" id="PTHR30146">
    <property type="entry name" value="LACI-RELATED TRANSCRIPTIONAL REPRESSOR"/>
    <property type="match status" value="1"/>
</dbReference>
<evidence type="ECO:0000256" key="2">
    <source>
        <dbReference type="ARBA" id="ARBA00023125"/>
    </source>
</evidence>
<dbReference type="AlphaFoldDB" id="A0A850PA47"/>
<dbReference type="InterPro" id="IPR010982">
    <property type="entry name" value="Lambda_DNA-bd_dom_sf"/>
</dbReference>
<sequence length="348" mass="37748">MKHPFPLKEIARQAGVGLATVDRVLHARAGVQDAMAQRVRQAIAELTRQRLQAAPGGSVLVIDLVIDAPQRFSRAVQLALEGELPSALPSAFRIRFHITETARPEDIALTLARVRKRGSHGVLLKAPDHPVIRDELSSCAKVHLPVITLATDLPDTPRLAYIGLDNESAGGMAAWLVAQSLNGRPSAAGAKALVVLSSRSFYGEEQRESGFRQTLARLAPSVGLVCVSEGRGIDYHTTAPVQMALDQHPDISAVYSIGGGNRAILACLEQAKRPVAVFVGHDLDRDNRALLAQGRLSAVIHHDLRQDMRVALRLFLHTRHATPRRHVQALAAASLITRYNIPPDHDAM</sequence>
<feature type="domain" description="HTH lacI-type" evidence="4">
    <location>
        <begin position="7"/>
        <end position="46"/>
    </location>
</feature>
<dbReference type="GO" id="GO:0000976">
    <property type="term" value="F:transcription cis-regulatory region binding"/>
    <property type="evidence" value="ECO:0007669"/>
    <property type="project" value="TreeGrafter"/>
</dbReference>
<keyword evidence="1" id="KW-0805">Transcription regulation</keyword>
<dbReference type="SMART" id="SM00354">
    <property type="entry name" value="HTH_LACI"/>
    <property type="match status" value="1"/>
</dbReference>
<dbReference type="SUPFAM" id="SSF53822">
    <property type="entry name" value="Periplasmic binding protein-like I"/>
    <property type="match status" value="1"/>
</dbReference>
<protein>
    <submittedName>
        <fullName evidence="5">LacI family DNA-binding transcriptional regulator</fullName>
    </submittedName>
</protein>
<dbReference type="EMBL" id="JABXXR010000004">
    <property type="protein sequence ID" value="NVN39196.1"/>
    <property type="molecule type" value="Genomic_DNA"/>
</dbReference>
<dbReference type="PROSITE" id="PS50932">
    <property type="entry name" value="HTH_LACI_2"/>
    <property type="match status" value="1"/>
</dbReference>
<dbReference type="CDD" id="cd01392">
    <property type="entry name" value="HTH_LacI"/>
    <property type="match status" value="1"/>
</dbReference>
<dbReference type="InterPro" id="IPR000843">
    <property type="entry name" value="HTH_LacI"/>
</dbReference>
<dbReference type="Pfam" id="PF13407">
    <property type="entry name" value="Peripla_BP_4"/>
    <property type="match status" value="1"/>
</dbReference>
<dbReference type="PANTHER" id="PTHR30146:SF152">
    <property type="entry name" value="TRANSCRIPTIONAL REGULATORY PROTEIN"/>
    <property type="match status" value="1"/>
</dbReference>
<dbReference type="Proteomes" id="UP000585665">
    <property type="component" value="Unassembled WGS sequence"/>
</dbReference>
<dbReference type="CDD" id="cd06307">
    <property type="entry name" value="PBP1_sugar_binding"/>
    <property type="match status" value="1"/>
</dbReference>
<dbReference type="Gene3D" id="1.10.260.40">
    <property type="entry name" value="lambda repressor-like DNA-binding domains"/>
    <property type="match status" value="1"/>
</dbReference>
<proteinExistence type="predicted"/>
<dbReference type="GO" id="GO:0003700">
    <property type="term" value="F:DNA-binding transcription factor activity"/>
    <property type="evidence" value="ECO:0007669"/>
    <property type="project" value="TreeGrafter"/>
</dbReference>
<dbReference type="InterPro" id="IPR025997">
    <property type="entry name" value="SBP_2_dom"/>
</dbReference>
<reference evidence="5 6" key="1">
    <citation type="submission" date="2020-06" db="EMBL/GenBank/DDBJ databases">
        <title>Description of novel acetic acid bacteria.</title>
        <authorList>
            <person name="Sombolestani A."/>
        </authorList>
    </citation>
    <scope>NUCLEOTIDE SEQUENCE [LARGE SCALE GENOMIC DNA]</scope>
    <source>
        <strain evidence="5 6">LMG 27010</strain>
    </source>
</reference>
<dbReference type="PROSITE" id="PS00356">
    <property type="entry name" value="HTH_LACI_1"/>
    <property type="match status" value="1"/>
</dbReference>
<keyword evidence="2 5" id="KW-0238">DNA-binding</keyword>
<keyword evidence="3" id="KW-0804">Transcription</keyword>
<gene>
    <name evidence="5" type="ORF">HUK82_01265</name>
</gene>
<evidence type="ECO:0000259" key="4">
    <source>
        <dbReference type="PROSITE" id="PS50932"/>
    </source>
</evidence>
<comment type="caution">
    <text evidence="5">The sequence shown here is derived from an EMBL/GenBank/DDBJ whole genome shotgun (WGS) entry which is preliminary data.</text>
</comment>
<evidence type="ECO:0000313" key="6">
    <source>
        <dbReference type="Proteomes" id="UP000585665"/>
    </source>
</evidence>
<accession>A0A850PA47</accession>
<keyword evidence="6" id="KW-1185">Reference proteome</keyword>
<dbReference type="Pfam" id="PF00356">
    <property type="entry name" value="LacI"/>
    <property type="match status" value="1"/>
</dbReference>
<dbReference type="Gene3D" id="3.40.50.2300">
    <property type="match status" value="2"/>
</dbReference>
<dbReference type="SUPFAM" id="SSF47413">
    <property type="entry name" value="lambda repressor-like DNA-binding domains"/>
    <property type="match status" value="1"/>
</dbReference>